<keyword evidence="2" id="KW-0472">Membrane</keyword>
<dbReference type="GO" id="GO:0019867">
    <property type="term" value="C:outer membrane"/>
    <property type="evidence" value="ECO:0007669"/>
    <property type="project" value="InterPro"/>
</dbReference>
<dbReference type="PANTHER" id="PTHR35603">
    <property type="match status" value="1"/>
</dbReference>
<evidence type="ECO:0000256" key="3">
    <source>
        <dbReference type="SAM" id="SignalP"/>
    </source>
</evidence>
<evidence type="ECO:0000313" key="6">
    <source>
        <dbReference type="Proteomes" id="UP000541185"/>
    </source>
</evidence>
<comment type="caution">
    <text evidence="5">The sequence shown here is derived from an EMBL/GenBank/DDBJ whole genome shotgun (WGS) entry which is preliminary data.</text>
</comment>
<feature type="signal peptide" evidence="3">
    <location>
        <begin position="1"/>
        <end position="33"/>
    </location>
</feature>
<evidence type="ECO:0000256" key="1">
    <source>
        <dbReference type="ARBA" id="ARBA00004370"/>
    </source>
</evidence>
<dbReference type="AlphaFoldDB" id="A0A848H683"/>
<organism evidence="5 6">
    <name type="scientific">Ramlibacter agri</name>
    <dbReference type="NCBI Taxonomy" id="2728837"/>
    <lineage>
        <taxon>Bacteria</taxon>
        <taxon>Pseudomonadati</taxon>
        <taxon>Pseudomonadota</taxon>
        <taxon>Betaproteobacteria</taxon>
        <taxon>Burkholderiales</taxon>
        <taxon>Comamonadaceae</taxon>
        <taxon>Ramlibacter</taxon>
    </lineage>
</organism>
<evidence type="ECO:0000313" key="5">
    <source>
        <dbReference type="EMBL" id="NML43208.1"/>
    </source>
</evidence>
<feature type="chain" id="PRO_5032636252" evidence="3">
    <location>
        <begin position="34"/>
        <end position="154"/>
    </location>
</feature>
<name>A0A848H683_9BURK</name>
<gene>
    <name evidence="5" type="ORF">HHL11_05560</name>
</gene>
<dbReference type="Pfam" id="PF05433">
    <property type="entry name" value="Rick_17kDa_Anti"/>
    <property type="match status" value="1"/>
</dbReference>
<dbReference type="InterPro" id="IPR051407">
    <property type="entry name" value="Bact_OM_lipoprot/Surf_antigen"/>
</dbReference>
<reference evidence="5 6" key="1">
    <citation type="submission" date="2020-04" db="EMBL/GenBank/DDBJ databases">
        <title>Ramlibacter sp. G-1-2-2 isolated from soil.</title>
        <authorList>
            <person name="Dahal R.H."/>
        </authorList>
    </citation>
    <scope>NUCLEOTIDE SEQUENCE [LARGE SCALE GENOMIC DNA]</scope>
    <source>
        <strain evidence="5 6">G-1-2-2</strain>
    </source>
</reference>
<feature type="domain" description="Glycine zipper 2TM" evidence="4">
    <location>
        <begin position="63"/>
        <end position="104"/>
    </location>
</feature>
<dbReference type="EMBL" id="JABBFX010000001">
    <property type="protein sequence ID" value="NML43208.1"/>
    <property type="molecule type" value="Genomic_DNA"/>
</dbReference>
<dbReference type="InterPro" id="IPR008816">
    <property type="entry name" value="Gly_zipper_2TM_dom"/>
</dbReference>
<keyword evidence="3" id="KW-0732">Signal</keyword>
<accession>A0A848H683</accession>
<sequence length="154" mass="15699">MQLPPRTEVAMLRALISLSLALLLAACETPPTAGNPAGEAVVRFGQITSIEAVTIEANQRLGLGAVAGAVVGGLLGNQIGGGTGRDIATVAGAVAGGFAGQQVQNRYAGQPGQRITLQMDTGEMVSITQPADANLRVGDRVRIDGAGEEARVRR</sequence>
<keyword evidence="6" id="KW-1185">Reference proteome</keyword>
<proteinExistence type="predicted"/>
<dbReference type="PANTHER" id="PTHR35603:SF2">
    <property type="entry name" value="OUTER MEMBRANE LIPOPROTEIN"/>
    <property type="match status" value="1"/>
</dbReference>
<dbReference type="Proteomes" id="UP000541185">
    <property type="component" value="Unassembled WGS sequence"/>
</dbReference>
<dbReference type="PROSITE" id="PS51257">
    <property type="entry name" value="PROKAR_LIPOPROTEIN"/>
    <property type="match status" value="1"/>
</dbReference>
<evidence type="ECO:0000259" key="4">
    <source>
        <dbReference type="Pfam" id="PF05433"/>
    </source>
</evidence>
<protein>
    <submittedName>
        <fullName evidence="5">Glycine zipper 2TM domain-containing protein</fullName>
    </submittedName>
</protein>
<evidence type="ECO:0000256" key="2">
    <source>
        <dbReference type="ARBA" id="ARBA00023136"/>
    </source>
</evidence>
<comment type="subcellular location">
    <subcellularLocation>
        <location evidence="1">Membrane</location>
    </subcellularLocation>
</comment>